<dbReference type="Gene3D" id="1.10.10.60">
    <property type="entry name" value="Homeodomain-like"/>
    <property type="match status" value="1"/>
</dbReference>
<reference evidence="5 6" key="1">
    <citation type="submission" date="2020-05" db="EMBL/GenBank/DDBJ databases">
        <title>Ramlibacter rhizophilus sp. nov., isolated from rhizosphere soil of national flower Mugunghwa from South Korea.</title>
        <authorList>
            <person name="Zheng-Fei Y."/>
            <person name="Huan T."/>
        </authorList>
    </citation>
    <scope>NUCLEOTIDE SEQUENCE [LARGE SCALE GENOMIC DNA]</scope>
    <source>
        <strain evidence="5 6">H242</strain>
    </source>
</reference>
<keyword evidence="1" id="KW-0805">Transcription regulation</keyword>
<evidence type="ECO:0000256" key="1">
    <source>
        <dbReference type="ARBA" id="ARBA00023015"/>
    </source>
</evidence>
<organism evidence="5 6">
    <name type="scientific">Ramlibacter terrae</name>
    <dbReference type="NCBI Taxonomy" id="2732511"/>
    <lineage>
        <taxon>Bacteria</taxon>
        <taxon>Pseudomonadati</taxon>
        <taxon>Pseudomonadota</taxon>
        <taxon>Betaproteobacteria</taxon>
        <taxon>Burkholderiales</taxon>
        <taxon>Comamonadaceae</taxon>
        <taxon>Ramlibacter</taxon>
    </lineage>
</organism>
<dbReference type="PROSITE" id="PS01124">
    <property type="entry name" value="HTH_ARAC_FAMILY_2"/>
    <property type="match status" value="1"/>
</dbReference>
<dbReference type="EMBL" id="CP053418">
    <property type="protein sequence ID" value="QJW83883.1"/>
    <property type="molecule type" value="Genomic_DNA"/>
</dbReference>
<dbReference type="InterPro" id="IPR020449">
    <property type="entry name" value="Tscrpt_reg_AraC-type_HTH"/>
</dbReference>
<dbReference type="PANTHER" id="PTHR43280">
    <property type="entry name" value="ARAC-FAMILY TRANSCRIPTIONAL REGULATOR"/>
    <property type="match status" value="1"/>
</dbReference>
<evidence type="ECO:0000256" key="3">
    <source>
        <dbReference type="ARBA" id="ARBA00023163"/>
    </source>
</evidence>
<keyword evidence="3" id="KW-0804">Transcription</keyword>
<evidence type="ECO:0000259" key="4">
    <source>
        <dbReference type="PROSITE" id="PS01124"/>
    </source>
</evidence>
<name>A0ABX6P1E1_9BURK</name>
<dbReference type="SMART" id="SM00342">
    <property type="entry name" value="HTH_ARAC"/>
    <property type="match status" value="1"/>
</dbReference>
<accession>A0ABX6P1E1</accession>
<dbReference type="PANTHER" id="PTHR43280:SF32">
    <property type="entry name" value="TRANSCRIPTIONAL REGULATORY PROTEIN"/>
    <property type="match status" value="1"/>
</dbReference>
<dbReference type="PRINTS" id="PR00032">
    <property type="entry name" value="HTHARAC"/>
</dbReference>
<dbReference type="Pfam" id="PF12833">
    <property type="entry name" value="HTH_18"/>
    <property type="match status" value="1"/>
</dbReference>
<dbReference type="Proteomes" id="UP000500826">
    <property type="component" value="Chromosome"/>
</dbReference>
<reference evidence="5 6" key="2">
    <citation type="submission" date="2020-05" db="EMBL/GenBank/DDBJ databases">
        <authorList>
            <person name="Khan S.A."/>
            <person name="Jeon C.O."/>
            <person name="Chun B.H."/>
        </authorList>
    </citation>
    <scope>NUCLEOTIDE SEQUENCE [LARGE SCALE GENOMIC DNA]</scope>
    <source>
        <strain evidence="5 6">H242</strain>
    </source>
</reference>
<sequence length="203" mass="21948">MTLPSATLRQLLGGSQLAGELGASFVLSAMGDDVAADCAGLFARLAAEFRAQQAGRAHALLACATLLAVQMLRLRGEQFERERLQGARDTLVQRYAAPVEQHFRAHRPLAFYADALGVTADHLSRTCRNVARQSALQLLHERVLLEARRLLAYTPMPVTEIAAQLGYDDAAYFSKFFSRSVGHTPSAWRALVAKGVMGAVGPA</sequence>
<dbReference type="SUPFAM" id="SSF46689">
    <property type="entry name" value="Homeodomain-like"/>
    <property type="match status" value="1"/>
</dbReference>
<keyword evidence="6" id="KW-1185">Reference proteome</keyword>
<evidence type="ECO:0000256" key="2">
    <source>
        <dbReference type="ARBA" id="ARBA00023125"/>
    </source>
</evidence>
<proteinExistence type="predicted"/>
<protein>
    <submittedName>
        <fullName evidence="5">Helix-turn-helix domain-containing protein</fullName>
    </submittedName>
</protein>
<evidence type="ECO:0000313" key="6">
    <source>
        <dbReference type="Proteomes" id="UP000500826"/>
    </source>
</evidence>
<gene>
    <name evidence="5" type="ORF">HK414_07455</name>
</gene>
<evidence type="ECO:0000313" key="5">
    <source>
        <dbReference type="EMBL" id="QJW83883.1"/>
    </source>
</evidence>
<feature type="domain" description="HTH araC/xylS-type" evidence="4">
    <location>
        <begin position="93"/>
        <end position="191"/>
    </location>
</feature>
<dbReference type="InterPro" id="IPR018060">
    <property type="entry name" value="HTH_AraC"/>
</dbReference>
<dbReference type="InterPro" id="IPR009057">
    <property type="entry name" value="Homeodomain-like_sf"/>
</dbReference>
<keyword evidence="2" id="KW-0238">DNA-binding</keyword>